<sequence>MLPTRGTSAYVTFGFRESIMGMVGTKQTYGENLEESDMSTEPNTAGWDAIDKEFVKLYGDQEPKHYGTLISYALGGPDPLDGISAYKTDEPAPHWHFVTFGFSELYDKESDHPEESGYGFELTFRLDRGAEEEEPPAWAINLLQNMGRYVFNSGNIFRSGDYMDANGPICLGSDTRLTALAFIRDPELPAIDTPNGRVEFIQMVGITRDELEAMQTWNTLGMLSACLPYMPHYITNLSRDSLLKVEAVSEAAEKGMREDGSNTGFLFVDQLAWEPGKKGWLSKAPAALTLGAKQAGIIGKLLQGRILKGKDFTLVGPEVRAIFKAGEKPECAAGDGEVRIMLDEQAAGELSRGLIPKESVLEIPSLQGTVIRIVKTNIKDSEGNVVEVIG</sequence>
<accession>Q8GCB3</accession>
<feature type="domain" description="Suppressor of fused-like" evidence="1">
    <location>
        <begin position="76"/>
        <end position="239"/>
    </location>
</feature>
<dbReference type="PANTHER" id="PTHR10928:SF2">
    <property type="entry name" value="SUPPRESSOR OF FUSED HOMOLOG"/>
    <property type="match status" value="1"/>
</dbReference>
<dbReference type="InterPro" id="IPR007768">
    <property type="entry name" value="Suppressor_of_fused"/>
</dbReference>
<dbReference type="PANTHER" id="PTHR10928">
    <property type="entry name" value="SUPPRESSOR OF FUSED"/>
    <property type="match status" value="1"/>
</dbReference>
<dbReference type="InterPro" id="IPR020941">
    <property type="entry name" value="SUFU-like_domain"/>
</dbReference>
<dbReference type="EMBL" id="AJ494863">
    <property type="protein sequence ID" value="CAD41946.1"/>
    <property type="molecule type" value="Genomic_DNA"/>
</dbReference>
<protein>
    <submittedName>
        <fullName evidence="2">BtrU protein</fullName>
    </submittedName>
</protein>
<dbReference type="AlphaFoldDB" id="Q8GCB3"/>
<dbReference type="SUPFAM" id="SSF103359">
    <property type="entry name" value="Suppressor of Fused, N-terminal domain"/>
    <property type="match status" value="1"/>
</dbReference>
<name>Q8GCB3_NIACI</name>
<dbReference type="InterPro" id="IPR017429">
    <property type="entry name" value="Suppressor_of_fused_bac"/>
</dbReference>
<dbReference type="GO" id="GO:0005737">
    <property type="term" value="C:cytoplasm"/>
    <property type="evidence" value="ECO:0007669"/>
    <property type="project" value="TreeGrafter"/>
</dbReference>
<dbReference type="InterPro" id="IPR037181">
    <property type="entry name" value="SUFU_N"/>
</dbReference>
<dbReference type="Pfam" id="PF05076">
    <property type="entry name" value="SUFU"/>
    <property type="match status" value="1"/>
</dbReference>
<evidence type="ECO:0000313" key="2">
    <source>
        <dbReference type="EMBL" id="CAD41946.1"/>
    </source>
</evidence>
<gene>
    <name evidence="2" type="primary">btrU</name>
</gene>
<organism evidence="2">
    <name type="scientific">Niallia circulans</name>
    <name type="common">Bacillus circulans</name>
    <dbReference type="NCBI Taxonomy" id="1397"/>
    <lineage>
        <taxon>Bacteria</taxon>
        <taxon>Bacillati</taxon>
        <taxon>Bacillota</taxon>
        <taxon>Bacilli</taxon>
        <taxon>Bacillales</taxon>
        <taxon>Bacillaceae</taxon>
        <taxon>Niallia</taxon>
    </lineage>
</organism>
<dbReference type="PIRSF" id="PIRSF038192">
    <property type="entry name" value="Txn_reg_BtrU_prd"/>
    <property type="match status" value="1"/>
</dbReference>
<evidence type="ECO:0000259" key="1">
    <source>
        <dbReference type="Pfam" id="PF05076"/>
    </source>
</evidence>
<reference evidence="2" key="1">
    <citation type="journal article" date="2002" name="Chem. Commun. (Camb.)">
        <title>Biosynthesis of aminoglycoside antibiotics: cloning, expression and characterisation of an aminotransferase involved in the pathway to 2-deoxystreptamine.</title>
        <authorList>
            <person name="Huang F."/>
            <person name="Li Y."/>
            <person name="Yu J."/>
            <person name="Spencer J.B."/>
        </authorList>
    </citation>
    <scope>NUCLEOTIDE SEQUENCE</scope>
</reference>
<proteinExistence type="predicted"/>